<dbReference type="InterPro" id="IPR009091">
    <property type="entry name" value="RCC1/BLIP-II"/>
</dbReference>
<dbReference type="GO" id="GO:0005085">
    <property type="term" value="F:guanyl-nucleotide exchange factor activity"/>
    <property type="evidence" value="ECO:0007669"/>
    <property type="project" value="TreeGrafter"/>
</dbReference>
<dbReference type="InterPro" id="IPR051553">
    <property type="entry name" value="Ran_GTPase-activating"/>
</dbReference>
<sequence>MPPKKSNNDQPARAPRPSRDGSRSVAPVVNGSSATASSKKRKSRVGDATESALEARVAKLAKREPDQGKKQHEAKVAPAKKGRPARAEATRPAPLPAINKVPTERLQIMAFGSGECGELGLGPKLQEKPRPFANPFLDGNAPGAFHITQLDLGGMHTIALTDDNKIVTWGVNDRGPLGRDTTWDGGLRDVDAESDDDDEQLNPVESTPTQVPAGSFPPGTVFVQVAAGDSCSFALTDTGLVCGWGTFLDAEAKPRFFFTGDKLVEQTSFKVACGSNHALALDQAGDVWAWGVNQKNQLGYRLFESRQYDQRLLEGFQPQRVNLRHNKASYIASGVDHSFAIDRKVAVWAWGLNRYGQAGYAKDAGSDNVCLPYPMKIPDLAKVGVTALSGGADHSAAVTAEGQCLVWGRIDGGQLGVELTAEQLEDETLTRLDDRGRPRICLRPIPVTNIGMAVHVSCATGHTIFVNTRGEAFGSGFGSMGQLGIASEDDTNVAVRITGGAAKNKQLIWCGTGGQISMVAARADSAS</sequence>
<comment type="caution">
    <text evidence="6">The sequence shown here is derived from an EMBL/GenBank/DDBJ whole genome shotgun (WGS) entry which is preliminary data.</text>
</comment>
<gene>
    <name evidence="6" type="ORF">KHLLAP_LOCUS4826</name>
</gene>
<dbReference type="PRINTS" id="PR00633">
    <property type="entry name" value="RCCNDNSATION"/>
</dbReference>
<protein>
    <submittedName>
        <fullName evidence="6">Uu.00g117520.m01.CDS01</fullName>
    </submittedName>
</protein>
<evidence type="ECO:0000256" key="4">
    <source>
        <dbReference type="SAM" id="MobiDB-lite"/>
    </source>
</evidence>
<dbReference type="SUPFAM" id="SSF50985">
    <property type="entry name" value="RCC1/BLIP-II"/>
    <property type="match status" value="1"/>
</dbReference>
<proteinExistence type="predicted"/>
<organism evidence="6 7">
    <name type="scientific">Anthostomella pinea</name>
    <dbReference type="NCBI Taxonomy" id="933095"/>
    <lineage>
        <taxon>Eukaryota</taxon>
        <taxon>Fungi</taxon>
        <taxon>Dikarya</taxon>
        <taxon>Ascomycota</taxon>
        <taxon>Pezizomycotina</taxon>
        <taxon>Sordariomycetes</taxon>
        <taxon>Xylariomycetidae</taxon>
        <taxon>Xylariales</taxon>
        <taxon>Xylariaceae</taxon>
        <taxon>Anthostomella</taxon>
    </lineage>
</organism>
<feature type="repeat" description="RCC1" evidence="3">
    <location>
        <begin position="164"/>
        <end position="238"/>
    </location>
</feature>
<keyword evidence="2" id="KW-0677">Repeat</keyword>
<evidence type="ECO:0000256" key="2">
    <source>
        <dbReference type="ARBA" id="ARBA00022737"/>
    </source>
</evidence>
<feature type="repeat" description="RCC1" evidence="3">
    <location>
        <begin position="285"/>
        <end position="344"/>
    </location>
</feature>
<dbReference type="PANTHER" id="PTHR45982:SF1">
    <property type="entry name" value="REGULATOR OF CHROMOSOME CONDENSATION"/>
    <property type="match status" value="1"/>
</dbReference>
<evidence type="ECO:0000313" key="7">
    <source>
        <dbReference type="Proteomes" id="UP001295740"/>
    </source>
</evidence>
<keyword evidence="1" id="KW-0344">Guanine-nucleotide releasing factor</keyword>
<accession>A0AAI8VG51</accession>
<feature type="repeat" description="RCC1" evidence="3">
    <location>
        <begin position="402"/>
        <end position="469"/>
    </location>
</feature>
<feature type="region of interest" description="Disordered" evidence="4">
    <location>
        <begin position="1"/>
        <end position="91"/>
    </location>
</feature>
<dbReference type="PROSITE" id="PS50012">
    <property type="entry name" value="RCC1_3"/>
    <property type="match status" value="5"/>
</dbReference>
<dbReference type="PROSITE" id="PS00626">
    <property type="entry name" value="RCC1_2"/>
    <property type="match status" value="3"/>
</dbReference>
<evidence type="ECO:0000313" key="6">
    <source>
        <dbReference type="EMBL" id="CAJ2504358.1"/>
    </source>
</evidence>
<dbReference type="EMBL" id="CAUWAG010000006">
    <property type="protein sequence ID" value="CAJ2504358.1"/>
    <property type="molecule type" value="Genomic_DNA"/>
</dbReference>
<evidence type="ECO:0000256" key="3">
    <source>
        <dbReference type="PROSITE-ProRule" id="PRU00235"/>
    </source>
</evidence>
<reference evidence="6" key="1">
    <citation type="submission" date="2023-10" db="EMBL/GenBank/DDBJ databases">
        <authorList>
            <person name="Hackl T."/>
        </authorList>
    </citation>
    <scope>NUCLEOTIDE SEQUENCE</scope>
</reference>
<dbReference type="Proteomes" id="UP001295740">
    <property type="component" value="Unassembled WGS sequence"/>
</dbReference>
<feature type="repeat" description="RCC1" evidence="3">
    <location>
        <begin position="345"/>
        <end position="401"/>
    </location>
</feature>
<feature type="compositionally biased region" description="Polar residues" evidence="4">
    <location>
        <begin position="203"/>
        <end position="212"/>
    </location>
</feature>
<dbReference type="GO" id="GO:0005737">
    <property type="term" value="C:cytoplasm"/>
    <property type="evidence" value="ECO:0007669"/>
    <property type="project" value="TreeGrafter"/>
</dbReference>
<dbReference type="Gene3D" id="2.130.10.30">
    <property type="entry name" value="Regulator of chromosome condensation 1/beta-lactamase-inhibitor protein II"/>
    <property type="match status" value="1"/>
</dbReference>
<feature type="repeat" description="RCC1" evidence="3">
    <location>
        <begin position="106"/>
        <end position="163"/>
    </location>
</feature>
<feature type="domain" description="RCC1-like" evidence="5">
    <location>
        <begin position="108"/>
        <end position="519"/>
    </location>
</feature>
<dbReference type="PANTHER" id="PTHR45982">
    <property type="entry name" value="REGULATOR OF CHROMOSOME CONDENSATION"/>
    <property type="match status" value="1"/>
</dbReference>
<feature type="region of interest" description="Disordered" evidence="4">
    <location>
        <begin position="175"/>
        <end position="215"/>
    </location>
</feature>
<keyword evidence="7" id="KW-1185">Reference proteome</keyword>
<dbReference type="InterPro" id="IPR058923">
    <property type="entry name" value="RCC1-like_dom"/>
</dbReference>
<name>A0AAI8VG51_9PEZI</name>
<evidence type="ECO:0000259" key="5">
    <source>
        <dbReference type="Pfam" id="PF25390"/>
    </source>
</evidence>
<dbReference type="InterPro" id="IPR000408">
    <property type="entry name" value="Reg_chr_condens"/>
</dbReference>
<feature type="compositionally biased region" description="Basic and acidic residues" evidence="4">
    <location>
        <begin position="61"/>
        <end position="75"/>
    </location>
</feature>
<evidence type="ECO:0000256" key="1">
    <source>
        <dbReference type="ARBA" id="ARBA00022658"/>
    </source>
</evidence>
<dbReference type="AlphaFoldDB" id="A0AAI8VG51"/>
<dbReference type="Pfam" id="PF25390">
    <property type="entry name" value="WD40_RLD"/>
    <property type="match status" value="1"/>
</dbReference>